<organism evidence="6 7">
    <name type="scientific">Amphritea opalescens</name>
    <dbReference type="NCBI Taxonomy" id="2490544"/>
    <lineage>
        <taxon>Bacteria</taxon>
        <taxon>Pseudomonadati</taxon>
        <taxon>Pseudomonadota</taxon>
        <taxon>Gammaproteobacteria</taxon>
        <taxon>Oceanospirillales</taxon>
        <taxon>Oceanospirillaceae</taxon>
        <taxon>Amphritea</taxon>
    </lineage>
</organism>
<keyword evidence="2" id="KW-0479">Metal-binding</keyword>
<dbReference type="GO" id="GO:0046872">
    <property type="term" value="F:metal ion binding"/>
    <property type="evidence" value="ECO:0007669"/>
    <property type="project" value="UniProtKB-KW"/>
</dbReference>
<comment type="caution">
    <text evidence="6">The sequence shown here is derived from an EMBL/GenBank/DDBJ whole genome shotgun (WGS) entry which is preliminary data.</text>
</comment>
<dbReference type="PANTHER" id="PTHR46491:SF3">
    <property type="entry name" value="CDGSH IRON-SULFUR DOMAIN-CONTAINING PROTEIN 3, MITOCHONDRIAL"/>
    <property type="match status" value="1"/>
</dbReference>
<evidence type="ECO:0000256" key="3">
    <source>
        <dbReference type="ARBA" id="ARBA00023004"/>
    </source>
</evidence>
<dbReference type="GO" id="GO:0005737">
    <property type="term" value="C:cytoplasm"/>
    <property type="evidence" value="ECO:0007669"/>
    <property type="project" value="UniProtKB-ARBA"/>
</dbReference>
<evidence type="ECO:0000256" key="4">
    <source>
        <dbReference type="ARBA" id="ARBA00023014"/>
    </source>
</evidence>
<dbReference type="Proteomes" id="UP000283087">
    <property type="component" value="Unassembled WGS sequence"/>
</dbReference>
<keyword evidence="3" id="KW-0408">Iron</keyword>
<dbReference type="InterPro" id="IPR052950">
    <property type="entry name" value="CISD"/>
</dbReference>
<dbReference type="EMBL" id="RQXW01000008">
    <property type="protein sequence ID" value="RTE65748.1"/>
    <property type="molecule type" value="Genomic_DNA"/>
</dbReference>
<dbReference type="InterPro" id="IPR042216">
    <property type="entry name" value="MitoNEET_CISD"/>
</dbReference>
<dbReference type="Pfam" id="PF09360">
    <property type="entry name" value="zf-CDGSH"/>
    <property type="match status" value="1"/>
</dbReference>
<dbReference type="GO" id="GO:0051537">
    <property type="term" value="F:2 iron, 2 sulfur cluster binding"/>
    <property type="evidence" value="ECO:0007669"/>
    <property type="project" value="UniProtKB-KW"/>
</dbReference>
<keyword evidence="7" id="KW-1185">Reference proteome</keyword>
<dbReference type="RefSeq" id="WP_126158671.1">
    <property type="nucleotide sequence ID" value="NZ_RQXW01000008.1"/>
</dbReference>
<dbReference type="InterPro" id="IPR018967">
    <property type="entry name" value="FeS-contain_CDGSH-typ"/>
</dbReference>
<accession>A0A430KQI7</accession>
<evidence type="ECO:0000256" key="1">
    <source>
        <dbReference type="ARBA" id="ARBA00022714"/>
    </source>
</evidence>
<evidence type="ECO:0000259" key="5">
    <source>
        <dbReference type="SMART" id="SM00704"/>
    </source>
</evidence>
<keyword evidence="4" id="KW-0411">Iron-sulfur</keyword>
<dbReference type="Gene3D" id="3.40.5.90">
    <property type="entry name" value="CDGSH iron-sulfur domain, mitoNEET-type"/>
    <property type="match status" value="2"/>
</dbReference>
<proteinExistence type="predicted"/>
<dbReference type="AlphaFoldDB" id="A0A430KQI7"/>
<dbReference type="OrthoDB" id="9795032at2"/>
<sequence length="80" mass="8518">MSHADVHRAGDTPIKVDLIAGETYVWCACGRSAAQPFCDGSHKGTGIDPLVFVARKSEAVFLCNCKQTLTPPLCDGSHKS</sequence>
<evidence type="ECO:0000313" key="6">
    <source>
        <dbReference type="EMBL" id="RTE65748.1"/>
    </source>
</evidence>
<dbReference type="SMART" id="SM00704">
    <property type="entry name" value="ZnF_CDGSH"/>
    <property type="match status" value="2"/>
</dbReference>
<keyword evidence="1" id="KW-0001">2Fe-2S</keyword>
<evidence type="ECO:0000313" key="7">
    <source>
        <dbReference type="Proteomes" id="UP000283087"/>
    </source>
</evidence>
<protein>
    <submittedName>
        <fullName evidence="6">CDGSH iron-sulfur domain-containing protein</fullName>
    </submittedName>
</protein>
<name>A0A430KQI7_9GAMM</name>
<feature type="domain" description="Iron-binding zinc finger CDGSH type" evidence="5">
    <location>
        <begin position="11"/>
        <end position="48"/>
    </location>
</feature>
<feature type="domain" description="Iron-binding zinc finger CDGSH type" evidence="5">
    <location>
        <begin position="49"/>
        <end position="80"/>
    </location>
</feature>
<dbReference type="PANTHER" id="PTHR46491">
    <property type="entry name" value="CDGSH IRON SULFUR DOMAIN PROTEIN HOMOLOG"/>
    <property type="match status" value="1"/>
</dbReference>
<evidence type="ECO:0000256" key="2">
    <source>
        <dbReference type="ARBA" id="ARBA00022723"/>
    </source>
</evidence>
<gene>
    <name evidence="6" type="ORF">EH243_10785</name>
</gene>
<reference evidence="6 7" key="1">
    <citation type="submission" date="2018-11" db="EMBL/GenBank/DDBJ databases">
        <title>The draft genome sequence of Amphritea opalescens ANRC-JH13T.</title>
        <authorList>
            <person name="Fang Z."/>
            <person name="Zhang Y."/>
            <person name="Han X."/>
        </authorList>
    </citation>
    <scope>NUCLEOTIDE SEQUENCE [LARGE SCALE GENOMIC DNA]</scope>
    <source>
        <strain evidence="6 7">ANRC-JH13</strain>
    </source>
</reference>